<dbReference type="AlphaFoldDB" id="A0A9X9LMY4"/>
<evidence type="ECO:0000313" key="1">
    <source>
        <dbReference type="EMBL" id="VCW77170.1"/>
    </source>
</evidence>
<evidence type="ECO:0000313" key="2">
    <source>
        <dbReference type="Proteomes" id="UP000269945"/>
    </source>
</evidence>
<sequence length="155" mass="17644">RDVHRFTHINTYTNRDIQTHTHRCTHVHPLGRARILTIFTVTIWEENHQQHKFQEQHCTCRCSFFLLLSQSLTSFLTNLPHIQPSLLTSFSTHQPSLSLCNNANVLLPQPWMSTQTLSSPPGLTLLSGFQLLLVTSFHPAAPPLIQLLQNESCVA</sequence>
<organism evidence="1 2">
    <name type="scientific">Gulo gulo</name>
    <name type="common">Wolverine</name>
    <name type="synonym">Gluton</name>
    <dbReference type="NCBI Taxonomy" id="48420"/>
    <lineage>
        <taxon>Eukaryota</taxon>
        <taxon>Metazoa</taxon>
        <taxon>Chordata</taxon>
        <taxon>Craniata</taxon>
        <taxon>Vertebrata</taxon>
        <taxon>Euteleostomi</taxon>
        <taxon>Mammalia</taxon>
        <taxon>Eutheria</taxon>
        <taxon>Laurasiatheria</taxon>
        <taxon>Carnivora</taxon>
        <taxon>Caniformia</taxon>
        <taxon>Musteloidea</taxon>
        <taxon>Mustelidae</taxon>
        <taxon>Guloninae</taxon>
        <taxon>Gulo</taxon>
    </lineage>
</organism>
<protein>
    <submittedName>
        <fullName evidence="1">Uncharacterized protein</fullName>
    </submittedName>
</protein>
<dbReference type="EMBL" id="CYRY02008491">
    <property type="protein sequence ID" value="VCW77170.1"/>
    <property type="molecule type" value="Genomic_DNA"/>
</dbReference>
<dbReference type="Proteomes" id="UP000269945">
    <property type="component" value="Unassembled WGS sequence"/>
</dbReference>
<proteinExistence type="predicted"/>
<feature type="non-terminal residue" evidence="1">
    <location>
        <position position="155"/>
    </location>
</feature>
<name>A0A9X9LMY4_GULGU</name>
<accession>A0A9X9LMY4</accession>
<reference evidence="1 2" key="1">
    <citation type="submission" date="2018-10" db="EMBL/GenBank/DDBJ databases">
        <authorList>
            <person name="Ekblom R."/>
            <person name="Jareborg N."/>
        </authorList>
    </citation>
    <scope>NUCLEOTIDE SEQUENCE [LARGE SCALE GENOMIC DNA]</scope>
    <source>
        <tissue evidence="1">Muscle</tissue>
    </source>
</reference>
<keyword evidence="2" id="KW-1185">Reference proteome</keyword>
<gene>
    <name evidence="1" type="ORF">BN2614_LOCUS1</name>
</gene>
<comment type="caution">
    <text evidence="1">The sequence shown here is derived from an EMBL/GenBank/DDBJ whole genome shotgun (WGS) entry which is preliminary data.</text>
</comment>